<evidence type="ECO:0000256" key="1">
    <source>
        <dbReference type="ARBA" id="ARBA00023157"/>
    </source>
</evidence>
<protein>
    <recommendedName>
        <fullName evidence="7">CUB domain-containing protein</fullName>
    </recommendedName>
</protein>
<keyword evidence="6" id="KW-1185">Reference proteome</keyword>
<keyword evidence="1" id="KW-1015">Disulfide bond</keyword>
<keyword evidence="3" id="KW-0472">Membrane</keyword>
<dbReference type="SMART" id="SM00192">
    <property type="entry name" value="LDLa"/>
    <property type="match status" value="1"/>
</dbReference>
<dbReference type="InterPro" id="IPR002172">
    <property type="entry name" value="LDrepeatLR_classA_rpt"/>
</dbReference>
<dbReference type="EnsemblMetazoa" id="XM_019916301.1">
    <property type="protein sequence ID" value="XP_019771860.1"/>
    <property type="gene ID" value="LOC109545539"/>
</dbReference>
<proteinExistence type="predicted"/>
<dbReference type="InterPro" id="IPR036055">
    <property type="entry name" value="LDL_receptor-like_sf"/>
</dbReference>
<dbReference type="Gene3D" id="4.10.400.10">
    <property type="entry name" value="Low-density Lipoprotein Receptor"/>
    <property type="match status" value="1"/>
</dbReference>
<dbReference type="Proteomes" id="UP000019118">
    <property type="component" value="Unassembled WGS sequence"/>
</dbReference>
<dbReference type="AlphaFoldDB" id="A0AAR5QF60"/>
<feature type="transmembrane region" description="Helical" evidence="3">
    <location>
        <begin position="282"/>
        <end position="302"/>
    </location>
</feature>
<sequence length="426" mass="46976">MRFVLFCAFVLRFAQGSTSPIPTPISICESEDEIVLESEGDAASSTIILEANANKSECHLKVAAPKSHVVNLQFLEVIDQPAHNKSAYVGNMSSCVMRIFLPDNPKTPFWRGDPCSGDQMPDVDLLTAEFNLLWEPPINPATRVFQKTIVLTAVGSGPFCKDPFQHTCMRIGRIPMLCISDHLLCDGVQNCPKTSTNSDEDPKLCSTAKNAWENLVVELVKKYRPPDADRNFDLKENATDGPSEWFEWQLVKKNSTKKPEVVSETHSATESISAMLNKYGPWGYLMMGLLICGTVLFFCGLWECCCKRPKPEVDPPPSTTPTTVLIMNCEQGAAPPMPPQYDDLDLPPSYTTLFPLEEGRYTTISEEEEAAVPSSSSGGDDEKNEEIDQSSSADCVQPVTVVETVQINHDNNSTSQQEPPTDLDSV</sequence>
<keyword evidence="3" id="KW-1133">Transmembrane helix</keyword>
<feature type="chain" id="PRO_5043916408" description="CUB domain-containing protein" evidence="4">
    <location>
        <begin position="17"/>
        <end position="426"/>
    </location>
</feature>
<feature type="compositionally biased region" description="Polar residues" evidence="2">
    <location>
        <begin position="403"/>
        <end position="419"/>
    </location>
</feature>
<organism evidence="5 6">
    <name type="scientific">Dendroctonus ponderosae</name>
    <name type="common">Mountain pine beetle</name>
    <dbReference type="NCBI Taxonomy" id="77166"/>
    <lineage>
        <taxon>Eukaryota</taxon>
        <taxon>Metazoa</taxon>
        <taxon>Ecdysozoa</taxon>
        <taxon>Arthropoda</taxon>
        <taxon>Hexapoda</taxon>
        <taxon>Insecta</taxon>
        <taxon>Pterygota</taxon>
        <taxon>Neoptera</taxon>
        <taxon>Endopterygota</taxon>
        <taxon>Coleoptera</taxon>
        <taxon>Polyphaga</taxon>
        <taxon>Cucujiformia</taxon>
        <taxon>Curculionidae</taxon>
        <taxon>Scolytinae</taxon>
        <taxon>Dendroctonus</taxon>
    </lineage>
</organism>
<evidence type="ECO:0000256" key="4">
    <source>
        <dbReference type="SAM" id="SignalP"/>
    </source>
</evidence>
<evidence type="ECO:0000256" key="3">
    <source>
        <dbReference type="SAM" id="Phobius"/>
    </source>
</evidence>
<accession>A0AAR5QF60</accession>
<evidence type="ECO:0000313" key="5">
    <source>
        <dbReference type="EnsemblMetazoa" id="XP_019771860.1"/>
    </source>
</evidence>
<evidence type="ECO:0000313" key="6">
    <source>
        <dbReference type="Proteomes" id="UP000019118"/>
    </source>
</evidence>
<name>A0AAR5QF60_DENPD</name>
<feature type="signal peptide" evidence="4">
    <location>
        <begin position="1"/>
        <end position="16"/>
    </location>
</feature>
<feature type="region of interest" description="Disordered" evidence="2">
    <location>
        <begin position="364"/>
        <end position="426"/>
    </location>
</feature>
<keyword evidence="3" id="KW-0812">Transmembrane</keyword>
<evidence type="ECO:0008006" key="7">
    <source>
        <dbReference type="Google" id="ProtNLM"/>
    </source>
</evidence>
<keyword evidence="4" id="KW-0732">Signal</keyword>
<reference evidence="6" key="1">
    <citation type="journal article" date="2013" name="Genome Biol.">
        <title>Draft genome of the mountain pine beetle, Dendroctonus ponderosae Hopkins, a major forest pest.</title>
        <authorList>
            <person name="Keeling C.I."/>
            <person name="Yuen M.M."/>
            <person name="Liao N.Y."/>
            <person name="Docking T.R."/>
            <person name="Chan S.K."/>
            <person name="Taylor G.A."/>
            <person name="Palmquist D.L."/>
            <person name="Jackman S.D."/>
            <person name="Nguyen A."/>
            <person name="Li M."/>
            <person name="Henderson H."/>
            <person name="Janes J.K."/>
            <person name="Zhao Y."/>
            <person name="Pandoh P."/>
            <person name="Moore R."/>
            <person name="Sperling F.A."/>
            <person name="Huber D.P."/>
            <person name="Birol I."/>
            <person name="Jones S.J."/>
            <person name="Bohlmann J."/>
        </authorList>
    </citation>
    <scope>NUCLEOTIDE SEQUENCE</scope>
</reference>
<reference evidence="5" key="2">
    <citation type="submission" date="2024-08" db="UniProtKB">
        <authorList>
            <consortium name="EnsemblMetazoa"/>
        </authorList>
    </citation>
    <scope>IDENTIFICATION</scope>
</reference>
<evidence type="ECO:0000256" key="2">
    <source>
        <dbReference type="SAM" id="MobiDB-lite"/>
    </source>
</evidence>